<evidence type="ECO:0000313" key="17">
    <source>
        <dbReference type="EMBL" id="KPJ14499.1"/>
    </source>
</evidence>
<dbReference type="STRING" id="76193.A0A194RAH0"/>
<accession>A0A194RAH0</accession>
<keyword evidence="8" id="KW-0256">Endoplasmic reticulum</keyword>
<evidence type="ECO:0000256" key="13">
    <source>
        <dbReference type="ARBA" id="ARBA00023136"/>
    </source>
</evidence>
<dbReference type="InterPro" id="IPR002402">
    <property type="entry name" value="Cyt_P450_E_grp-II"/>
</dbReference>
<dbReference type="PRINTS" id="PR00464">
    <property type="entry name" value="EP450II"/>
</dbReference>
<keyword evidence="7 15" id="KW-0479">Metal-binding</keyword>
<dbReference type="InterPro" id="IPR001128">
    <property type="entry name" value="Cyt_P450"/>
</dbReference>
<evidence type="ECO:0000256" key="14">
    <source>
        <dbReference type="ARBA" id="ARBA00047827"/>
    </source>
</evidence>
<evidence type="ECO:0000256" key="15">
    <source>
        <dbReference type="PIRSR" id="PIRSR602402-1"/>
    </source>
</evidence>
<comment type="catalytic activity">
    <reaction evidence="14">
        <text>an organic molecule + reduced [NADPH--hemoprotein reductase] + O2 = an alcohol + oxidized [NADPH--hemoprotein reductase] + H2O + H(+)</text>
        <dbReference type="Rhea" id="RHEA:17149"/>
        <dbReference type="Rhea" id="RHEA-COMP:11964"/>
        <dbReference type="Rhea" id="RHEA-COMP:11965"/>
        <dbReference type="ChEBI" id="CHEBI:15377"/>
        <dbReference type="ChEBI" id="CHEBI:15378"/>
        <dbReference type="ChEBI" id="CHEBI:15379"/>
        <dbReference type="ChEBI" id="CHEBI:30879"/>
        <dbReference type="ChEBI" id="CHEBI:57618"/>
        <dbReference type="ChEBI" id="CHEBI:58210"/>
        <dbReference type="ChEBI" id="CHEBI:142491"/>
        <dbReference type="EC" id="1.14.14.1"/>
    </reaction>
</comment>
<dbReference type="CDD" id="cd11056">
    <property type="entry name" value="CYP6-like"/>
    <property type="match status" value="1"/>
</dbReference>
<name>A0A194RAH0_PAPMA</name>
<evidence type="ECO:0000256" key="11">
    <source>
        <dbReference type="ARBA" id="ARBA00023004"/>
    </source>
</evidence>
<dbReference type="EMBL" id="KQ460473">
    <property type="protein sequence ID" value="KPJ14499.1"/>
    <property type="molecule type" value="Genomic_DNA"/>
</dbReference>
<dbReference type="GO" id="GO:0005789">
    <property type="term" value="C:endoplasmic reticulum membrane"/>
    <property type="evidence" value="ECO:0007669"/>
    <property type="project" value="UniProtKB-SubCell"/>
</dbReference>
<keyword evidence="9" id="KW-0492">Microsome</keyword>
<protein>
    <recommendedName>
        <fullName evidence="5">unspecific monooxygenase</fullName>
        <ecNumber evidence="5">1.14.14.1</ecNumber>
    </recommendedName>
</protein>
<dbReference type="PRINTS" id="PR00385">
    <property type="entry name" value="P450"/>
</dbReference>
<evidence type="ECO:0000256" key="2">
    <source>
        <dbReference type="ARBA" id="ARBA00004174"/>
    </source>
</evidence>
<keyword evidence="18" id="KW-1185">Reference proteome</keyword>
<evidence type="ECO:0000256" key="4">
    <source>
        <dbReference type="ARBA" id="ARBA00010617"/>
    </source>
</evidence>
<organism evidence="17 18">
    <name type="scientific">Papilio machaon</name>
    <name type="common">Old World swallowtail butterfly</name>
    <dbReference type="NCBI Taxonomy" id="76193"/>
    <lineage>
        <taxon>Eukaryota</taxon>
        <taxon>Metazoa</taxon>
        <taxon>Ecdysozoa</taxon>
        <taxon>Arthropoda</taxon>
        <taxon>Hexapoda</taxon>
        <taxon>Insecta</taxon>
        <taxon>Pterygota</taxon>
        <taxon>Neoptera</taxon>
        <taxon>Endopterygota</taxon>
        <taxon>Lepidoptera</taxon>
        <taxon>Glossata</taxon>
        <taxon>Ditrysia</taxon>
        <taxon>Papilionoidea</taxon>
        <taxon>Papilionidae</taxon>
        <taxon>Papilioninae</taxon>
        <taxon>Papilio</taxon>
    </lineage>
</organism>
<dbReference type="GO" id="GO:0005506">
    <property type="term" value="F:iron ion binding"/>
    <property type="evidence" value="ECO:0007669"/>
    <property type="project" value="InterPro"/>
</dbReference>
<dbReference type="InterPro" id="IPR050476">
    <property type="entry name" value="Insect_CytP450_Detox"/>
</dbReference>
<dbReference type="GO" id="GO:0020037">
    <property type="term" value="F:heme binding"/>
    <property type="evidence" value="ECO:0007669"/>
    <property type="project" value="InterPro"/>
</dbReference>
<comment type="similarity">
    <text evidence="4 16">Belongs to the cytochrome P450 family.</text>
</comment>
<keyword evidence="12 16" id="KW-0503">Monooxygenase</keyword>
<dbReference type="InterPro" id="IPR017972">
    <property type="entry name" value="Cyt_P450_CS"/>
</dbReference>
<dbReference type="Proteomes" id="UP000053240">
    <property type="component" value="Unassembled WGS sequence"/>
</dbReference>
<dbReference type="FunFam" id="1.10.630.10:FF:000042">
    <property type="entry name" value="Cytochrome P450"/>
    <property type="match status" value="1"/>
</dbReference>
<keyword evidence="10 16" id="KW-0560">Oxidoreductase</keyword>
<dbReference type="PANTHER" id="PTHR24292">
    <property type="entry name" value="CYTOCHROME P450"/>
    <property type="match status" value="1"/>
</dbReference>
<gene>
    <name evidence="17" type="ORF">RR48_13570</name>
</gene>
<keyword evidence="13" id="KW-0472">Membrane</keyword>
<dbReference type="SUPFAM" id="SSF48264">
    <property type="entry name" value="Cytochrome P450"/>
    <property type="match status" value="1"/>
</dbReference>
<dbReference type="GO" id="GO:0016712">
    <property type="term" value="F:oxidoreductase activity, acting on paired donors, with incorporation or reduction of molecular oxygen, reduced flavin or flavoprotein as one donor, and incorporation of one atom of oxygen"/>
    <property type="evidence" value="ECO:0007669"/>
    <property type="project" value="UniProtKB-EC"/>
</dbReference>
<comment type="subcellular location">
    <subcellularLocation>
        <location evidence="3">Endoplasmic reticulum membrane</location>
        <topology evidence="3">Peripheral membrane protein</topology>
    </subcellularLocation>
    <subcellularLocation>
        <location evidence="2">Microsome membrane</location>
        <topology evidence="2">Peripheral membrane protein</topology>
    </subcellularLocation>
</comment>
<sequence length="626" mass="70984">MQIRVGRAYAELTKTLNGPSEKKMTSQRYYTGSPITINEAHEHKQTQHRLRRRTASMYVLCILFARHSRQSQSTCARGLTFRSPPDVSRYFSLLVVWRSAACYGIIKSESTMLATVVCALAALIALCLYGSRAHNYWRQRGVRHMRPLPFFGTYGSVYLMQKSTTQVATDAYCRFPEEKVVGQFWASKPQLLIRDPEIIKRVLTTDFAHFYPRGLNPHKEVIEPLLRNLFFADGDLWRLLRQRMTPAFTSGKLKAMFPLIVERAERLQVRTLAAAHSGRELDARDLMARYTTDFIGACGFGLDADSLNDEKSAFRKLGAQIFSFGAKEVFVAMMKEVFPELCKHMKYLSRVEGDIMDLVKSVLKNRNYEPSGRNDFIDLLLECRQKGTIVGESIERMSSDGSAARAELDLSDELIAAQVFVFFAAGFETSSSATSFTLHQLAYHPEVQRKVQEDIDAVLSKHDNKLCYDAVKEMTYLEWTFKEAMRMFPSLGFLIRECAKKFTFPEINLTIDEGVVVMIPVQALHNDPKYFRNPEEFRPERFSPEEFQSVEKFVYLPFGAGPRACIGERLGQMQSLAGLAAVLAGCSVAPGPSTRRSPRVNPASDIVQSVRDGLPLRFIPRTQKPL</sequence>
<dbReference type="PANTHER" id="PTHR24292:SF54">
    <property type="entry name" value="CYP9F3-RELATED"/>
    <property type="match status" value="1"/>
</dbReference>
<keyword evidence="6 15" id="KW-0349">Heme</keyword>
<evidence type="ECO:0000256" key="7">
    <source>
        <dbReference type="ARBA" id="ARBA00022723"/>
    </source>
</evidence>
<dbReference type="Pfam" id="PF00067">
    <property type="entry name" value="p450"/>
    <property type="match status" value="1"/>
</dbReference>
<evidence type="ECO:0000256" key="5">
    <source>
        <dbReference type="ARBA" id="ARBA00012109"/>
    </source>
</evidence>
<dbReference type="EC" id="1.14.14.1" evidence="5"/>
<evidence type="ECO:0000256" key="8">
    <source>
        <dbReference type="ARBA" id="ARBA00022824"/>
    </source>
</evidence>
<feature type="binding site" description="axial binding residue" evidence="15">
    <location>
        <position position="565"/>
    </location>
    <ligand>
        <name>heme</name>
        <dbReference type="ChEBI" id="CHEBI:30413"/>
    </ligand>
    <ligandPart>
        <name>Fe</name>
        <dbReference type="ChEBI" id="CHEBI:18248"/>
    </ligandPart>
</feature>
<dbReference type="InParanoid" id="A0A194RAH0"/>
<dbReference type="AlphaFoldDB" id="A0A194RAH0"/>
<evidence type="ECO:0000256" key="3">
    <source>
        <dbReference type="ARBA" id="ARBA00004406"/>
    </source>
</evidence>
<reference evidence="17 18" key="1">
    <citation type="journal article" date="2015" name="Nat. Commun.">
        <title>Outbred genome sequencing and CRISPR/Cas9 gene editing in butterflies.</title>
        <authorList>
            <person name="Li X."/>
            <person name="Fan D."/>
            <person name="Zhang W."/>
            <person name="Liu G."/>
            <person name="Zhang L."/>
            <person name="Zhao L."/>
            <person name="Fang X."/>
            <person name="Chen L."/>
            <person name="Dong Y."/>
            <person name="Chen Y."/>
            <person name="Ding Y."/>
            <person name="Zhao R."/>
            <person name="Feng M."/>
            <person name="Zhu Y."/>
            <person name="Feng Y."/>
            <person name="Jiang X."/>
            <person name="Zhu D."/>
            <person name="Xiang H."/>
            <person name="Feng X."/>
            <person name="Li S."/>
            <person name="Wang J."/>
            <person name="Zhang G."/>
            <person name="Kronforst M.R."/>
            <person name="Wang W."/>
        </authorList>
    </citation>
    <scope>NUCLEOTIDE SEQUENCE [LARGE SCALE GENOMIC DNA]</scope>
    <source>
        <strain evidence="17">Ya'a_city_454_Pm</strain>
        <tissue evidence="17">Whole body</tissue>
    </source>
</reference>
<comment type="cofactor">
    <cofactor evidence="1 15">
        <name>heme</name>
        <dbReference type="ChEBI" id="CHEBI:30413"/>
    </cofactor>
</comment>
<evidence type="ECO:0000313" key="18">
    <source>
        <dbReference type="Proteomes" id="UP000053240"/>
    </source>
</evidence>
<evidence type="ECO:0000256" key="9">
    <source>
        <dbReference type="ARBA" id="ARBA00022848"/>
    </source>
</evidence>
<dbReference type="PROSITE" id="PS00086">
    <property type="entry name" value="CYTOCHROME_P450"/>
    <property type="match status" value="1"/>
</dbReference>
<evidence type="ECO:0000256" key="1">
    <source>
        <dbReference type="ARBA" id="ARBA00001971"/>
    </source>
</evidence>
<evidence type="ECO:0000256" key="12">
    <source>
        <dbReference type="ARBA" id="ARBA00023033"/>
    </source>
</evidence>
<evidence type="ECO:0000256" key="10">
    <source>
        <dbReference type="ARBA" id="ARBA00023002"/>
    </source>
</evidence>
<dbReference type="InterPro" id="IPR036396">
    <property type="entry name" value="Cyt_P450_sf"/>
</dbReference>
<keyword evidence="11 15" id="KW-0408">Iron</keyword>
<proteinExistence type="inferred from homology"/>
<dbReference type="Gene3D" id="1.10.630.10">
    <property type="entry name" value="Cytochrome P450"/>
    <property type="match status" value="1"/>
</dbReference>
<evidence type="ECO:0000256" key="16">
    <source>
        <dbReference type="RuleBase" id="RU000461"/>
    </source>
</evidence>
<evidence type="ECO:0000256" key="6">
    <source>
        <dbReference type="ARBA" id="ARBA00022617"/>
    </source>
</evidence>